<dbReference type="InterPro" id="IPR003439">
    <property type="entry name" value="ABC_transporter-like_ATP-bd"/>
</dbReference>
<organism evidence="6 7">
    <name type="scientific">Pilimelia columellifera subsp. columellifera</name>
    <dbReference type="NCBI Taxonomy" id="706583"/>
    <lineage>
        <taxon>Bacteria</taxon>
        <taxon>Bacillati</taxon>
        <taxon>Actinomycetota</taxon>
        <taxon>Actinomycetes</taxon>
        <taxon>Micromonosporales</taxon>
        <taxon>Micromonosporaceae</taxon>
        <taxon>Pilimelia</taxon>
    </lineage>
</organism>
<dbReference type="EMBL" id="BAAARY010000028">
    <property type="protein sequence ID" value="GAA2531696.1"/>
    <property type="molecule type" value="Genomic_DNA"/>
</dbReference>
<dbReference type="PANTHER" id="PTHR43335">
    <property type="entry name" value="ABC TRANSPORTER, ATP-BINDING PROTEIN"/>
    <property type="match status" value="1"/>
</dbReference>
<dbReference type="PROSITE" id="PS50893">
    <property type="entry name" value="ABC_TRANSPORTER_2"/>
    <property type="match status" value="1"/>
</dbReference>
<dbReference type="PANTHER" id="PTHR43335:SF2">
    <property type="entry name" value="ABC TRANSPORTER, ATP-BINDING PROTEIN"/>
    <property type="match status" value="1"/>
</dbReference>
<evidence type="ECO:0000256" key="3">
    <source>
        <dbReference type="ARBA" id="ARBA00022741"/>
    </source>
</evidence>
<proteinExistence type="inferred from homology"/>
<dbReference type="Proteomes" id="UP001499978">
    <property type="component" value="Unassembled WGS sequence"/>
</dbReference>
<reference evidence="6 7" key="1">
    <citation type="journal article" date="2019" name="Int. J. Syst. Evol. Microbiol.">
        <title>The Global Catalogue of Microorganisms (GCM) 10K type strain sequencing project: providing services to taxonomists for standard genome sequencing and annotation.</title>
        <authorList>
            <consortium name="The Broad Institute Genomics Platform"/>
            <consortium name="The Broad Institute Genome Sequencing Center for Infectious Disease"/>
            <person name="Wu L."/>
            <person name="Ma J."/>
        </authorList>
    </citation>
    <scope>NUCLEOTIDE SEQUENCE [LARGE SCALE GENOMIC DNA]</scope>
    <source>
        <strain evidence="6 7">JCM 3367</strain>
    </source>
</reference>
<dbReference type="InterPro" id="IPR003593">
    <property type="entry name" value="AAA+_ATPase"/>
</dbReference>
<keyword evidence="2" id="KW-0813">Transport</keyword>
<dbReference type="GO" id="GO:0005524">
    <property type="term" value="F:ATP binding"/>
    <property type="evidence" value="ECO:0007669"/>
    <property type="project" value="UniProtKB-KW"/>
</dbReference>
<evidence type="ECO:0000256" key="2">
    <source>
        <dbReference type="ARBA" id="ARBA00022448"/>
    </source>
</evidence>
<comment type="caution">
    <text evidence="6">The sequence shown here is derived from an EMBL/GenBank/DDBJ whole genome shotgun (WGS) entry which is preliminary data.</text>
</comment>
<dbReference type="Gene3D" id="3.40.50.300">
    <property type="entry name" value="P-loop containing nucleotide triphosphate hydrolases"/>
    <property type="match status" value="1"/>
</dbReference>
<comment type="similarity">
    <text evidence="1">Belongs to the ABC transporter superfamily.</text>
</comment>
<feature type="domain" description="ABC transporter" evidence="5">
    <location>
        <begin position="4"/>
        <end position="234"/>
    </location>
</feature>
<evidence type="ECO:0000256" key="1">
    <source>
        <dbReference type="ARBA" id="ARBA00005417"/>
    </source>
</evidence>
<keyword evidence="3" id="KW-0547">Nucleotide-binding</keyword>
<keyword evidence="4 6" id="KW-0067">ATP-binding</keyword>
<dbReference type="Pfam" id="PF00005">
    <property type="entry name" value="ABC_tran"/>
    <property type="match status" value="1"/>
</dbReference>
<evidence type="ECO:0000256" key="4">
    <source>
        <dbReference type="ARBA" id="ARBA00022840"/>
    </source>
</evidence>
<dbReference type="SMART" id="SM00382">
    <property type="entry name" value="AAA"/>
    <property type="match status" value="1"/>
</dbReference>
<protein>
    <submittedName>
        <fullName evidence="6">ABC transporter ATP-binding protein</fullName>
    </submittedName>
</protein>
<accession>A0ABN3NQZ2</accession>
<name>A0ABN3NQZ2_9ACTN</name>
<evidence type="ECO:0000259" key="5">
    <source>
        <dbReference type="PROSITE" id="PS50893"/>
    </source>
</evidence>
<dbReference type="SUPFAM" id="SSF52540">
    <property type="entry name" value="P-loop containing nucleoside triphosphate hydrolases"/>
    <property type="match status" value="1"/>
</dbReference>
<sequence length="257" mass="27691">MTTLDAQALCQGYGRRRVVHEFSARLDRGVVGLLGPNGAGKTTLLETLALVRPPETGRLEIVGTEVRDLRTVRRARQRVGFQPQNFPYPGGLTVEEFLHYAAWLRELPKRRTGAAVAAAITQLELTEHTRSRLRTLSGGTLQRVGVAQALVHDPAVVILDEPTVGLDPAQRVKLRAVLRGLAASRLVIVSTHIVDDVVHTCDQVLVFLAGKVHFAGTPQDLNDIGLAAGGAPTDGHAMSAAEQGYLRLVEKTQGARA</sequence>
<dbReference type="InterPro" id="IPR027417">
    <property type="entry name" value="P-loop_NTPase"/>
</dbReference>
<dbReference type="RefSeq" id="WP_344174304.1">
    <property type="nucleotide sequence ID" value="NZ_BAAARY010000028.1"/>
</dbReference>
<keyword evidence="7" id="KW-1185">Reference proteome</keyword>
<evidence type="ECO:0000313" key="7">
    <source>
        <dbReference type="Proteomes" id="UP001499978"/>
    </source>
</evidence>
<evidence type="ECO:0000313" key="6">
    <source>
        <dbReference type="EMBL" id="GAA2531696.1"/>
    </source>
</evidence>
<gene>
    <name evidence="6" type="ORF">GCM10010201_33970</name>
</gene>